<dbReference type="PRINTS" id="PR00080">
    <property type="entry name" value="SDRFAMILY"/>
</dbReference>
<organism evidence="4 5">
    <name type="scientific">Dictyobacter halimunensis</name>
    <dbReference type="NCBI Taxonomy" id="3026934"/>
    <lineage>
        <taxon>Bacteria</taxon>
        <taxon>Bacillati</taxon>
        <taxon>Chloroflexota</taxon>
        <taxon>Ktedonobacteria</taxon>
        <taxon>Ktedonobacterales</taxon>
        <taxon>Dictyobacteraceae</taxon>
        <taxon>Dictyobacter</taxon>
    </lineage>
</organism>
<dbReference type="EMBL" id="BSRI01000002">
    <property type="protein sequence ID" value="GLV60427.1"/>
    <property type="molecule type" value="Genomic_DNA"/>
</dbReference>
<evidence type="ECO:0000313" key="5">
    <source>
        <dbReference type="Proteomes" id="UP001344906"/>
    </source>
</evidence>
<evidence type="ECO:0000313" key="4">
    <source>
        <dbReference type="EMBL" id="GLV60427.1"/>
    </source>
</evidence>
<dbReference type="RefSeq" id="WP_338257494.1">
    <property type="nucleotide sequence ID" value="NZ_BSRI01000002.1"/>
</dbReference>
<accession>A0ABQ6G2U3</accession>
<keyword evidence="5" id="KW-1185">Reference proteome</keyword>
<dbReference type="PRINTS" id="PR00081">
    <property type="entry name" value="GDHRDH"/>
</dbReference>
<reference evidence="4 5" key="1">
    <citation type="submission" date="2023-02" db="EMBL/GenBank/DDBJ databases">
        <title>Dictyobacter halimunensis sp. nov., a new member of the class Ktedonobacteria from forest soil in a geothermal area.</title>
        <authorList>
            <person name="Rachmania M.K."/>
            <person name="Ningsih F."/>
            <person name="Sakai Y."/>
            <person name="Yabe S."/>
            <person name="Yokota A."/>
            <person name="Sjamsuridzal W."/>
        </authorList>
    </citation>
    <scope>NUCLEOTIDE SEQUENCE [LARGE SCALE GENOMIC DNA]</scope>
    <source>
        <strain evidence="4 5">S3.2.2.5</strain>
    </source>
</reference>
<comment type="similarity">
    <text evidence="1 3">Belongs to the short-chain dehydrogenases/reductases (SDR) family.</text>
</comment>
<evidence type="ECO:0000256" key="1">
    <source>
        <dbReference type="ARBA" id="ARBA00006484"/>
    </source>
</evidence>
<protein>
    <submittedName>
        <fullName evidence="4">Short-chain dehydrogenase</fullName>
    </submittedName>
</protein>
<keyword evidence="2" id="KW-0560">Oxidoreductase</keyword>
<gene>
    <name evidence="4" type="ORF">KDH_72460</name>
</gene>
<name>A0ABQ6G2U3_9CHLR</name>
<dbReference type="Proteomes" id="UP001344906">
    <property type="component" value="Unassembled WGS sequence"/>
</dbReference>
<dbReference type="Pfam" id="PF00106">
    <property type="entry name" value="adh_short"/>
    <property type="match status" value="1"/>
</dbReference>
<dbReference type="PANTHER" id="PTHR43157:SF31">
    <property type="entry name" value="PHOSPHATIDYLINOSITOL-GLYCAN BIOSYNTHESIS CLASS F PROTEIN"/>
    <property type="match status" value="1"/>
</dbReference>
<dbReference type="CDD" id="cd05327">
    <property type="entry name" value="retinol-DH_like_SDR_c_like"/>
    <property type="match status" value="1"/>
</dbReference>
<dbReference type="InterPro" id="IPR002347">
    <property type="entry name" value="SDR_fam"/>
</dbReference>
<evidence type="ECO:0000256" key="3">
    <source>
        <dbReference type="RuleBase" id="RU000363"/>
    </source>
</evidence>
<evidence type="ECO:0000256" key="2">
    <source>
        <dbReference type="ARBA" id="ARBA00023002"/>
    </source>
</evidence>
<sequence>MASTEMQGKVCLITGANNGIGKVTALELARRGAHVIMVSRNRAKGEEAQAEIKRESGNEQVDLLNADMSSLASVRQLAQEVKDRYPQLHVLINNAGAMYNKRQESVDGIESAFATNYVGPFLLTNLLLDLLKASAPSRIVNVSSTAHKMGKIDFDDLQSEKGYRPMAVYGSAKLALILFTYQLAHRLEGTGVTVNALHPGVVGTSFFGNGLLGKLGKLVMLSPEKGAQTTIYLATSPDVANVSGKYFDKSKAVPSSKASYDEQAGQRLWQITEQLIEQKSVQAAGA</sequence>
<dbReference type="InterPro" id="IPR036291">
    <property type="entry name" value="NAD(P)-bd_dom_sf"/>
</dbReference>
<proteinExistence type="inferred from homology"/>
<dbReference type="PANTHER" id="PTHR43157">
    <property type="entry name" value="PHOSPHATIDYLINOSITOL-GLYCAN BIOSYNTHESIS CLASS F PROTEIN-RELATED"/>
    <property type="match status" value="1"/>
</dbReference>
<comment type="caution">
    <text evidence="4">The sequence shown here is derived from an EMBL/GenBank/DDBJ whole genome shotgun (WGS) entry which is preliminary data.</text>
</comment>
<dbReference type="SUPFAM" id="SSF51735">
    <property type="entry name" value="NAD(P)-binding Rossmann-fold domains"/>
    <property type="match status" value="1"/>
</dbReference>
<dbReference type="InterPro" id="IPR020904">
    <property type="entry name" value="Sc_DH/Rdtase_CS"/>
</dbReference>
<dbReference type="Gene3D" id="3.40.50.720">
    <property type="entry name" value="NAD(P)-binding Rossmann-like Domain"/>
    <property type="match status" value="1"/>
</dbReference>
<dbReference type="PROSITE" id="PS00061">
    <property type="entry name" value="ADH_SHORT"/>
    <property type="match status" value="1"/>
</dbReference>